<accession>A0A921HH77</accession>
<reference evidence="2" key="1">
    <citation type="journal article" date="2021" name="PeerJ">
        <title>Extensive microbial diversity within the chicken gut microbiome revealed by metagenomics and culture.</title>
        <authorList>
            <person name="Gilroy R."/>
            <person name="Ravi A."/>
            <person name="Getino M."/>
            <person name="Pursley I."/>
            <person name="Horton D.L."/>
            <person name="Alikhan N.F."/>
            <person name="Baker D."/>
            <person name="Gharbi K."/>
            <person name="Hall N."/>
            <person name="Watson M."/>
            <person name="Adriaenssens E.M."/>
            <person name="Foster-Nyarko E."/>
            <person name="Jarju S."/>
            <person name="Secka A."/>
            <person name="Antonio M."/>
            <person name="Oren A."/>
            <person name="Chaudhuri R.R."/>
            <person name="La Ragione R."/>
            <person name="Hildebrand F."/>
            <person name="Pallen M.J."/>
        </authorList>
    </citation>
    <scope>NUCLEOTIDE SEQUENCE</scope>
    <source>
        <strain evidence="2">9794</strain>
    </source>
</reference>
<keyword evidence="1" id="KW-1133">Transmembrane helix</keyword>
<dbReference type="Proteomes" id="UP000722357">
    <property type="component" value="Unassembled WGS sequence"/>
</dbReference>
<reference evidence="2" key="2">
    <citation type="submission" date="2021-09" db="EMBL/GenBank/DDBJ databases">
        <authorList>
            <person name="Gilroy R."/>
        </authorList>
    </citation>
    <scope>NUCLEOTIDE SEQUENCE</scope>
    <source>
        <strain evidence="2">9794</strain>
    </source>
</reference>
<organism evidence="2 3">
    <name type="scientific">Phocaeicola plebeius</name>
    <dbReference type="NCBI Taxonomy" id="310297"/>
    <lineage>
        <taxon>Bacteria</taxon>
        <taxon>Pseudomonadati</taxon>
        <taxon>Bacteroidota</taxon>
        <taxon>Bacteroidia</taxon>
        <taxon>Bacteroidales</taxon>
        <taxon>Bacteroidaceae</taxon>
        <taxon>Phocaeicola</taxon>
    </lineage>
</organism>
<sequence length="120" mass="13848">MQYTDIYIKKQDSSLNLYYKHYICDIDSDLKHKVILLFAAVILIVIATIIKNNKEVIEEDLKNNSILPLEYHYFYYAHSEGPKWLAIKDDISVLGTAHYKSKYSEAGVKAVVVSYAIEIN</sequence>
<comment type="caution">
    <text evidence="2">The sequence shown here is derived from an EMBL/GenBank/DDBJ whole genome shotgun (WGS) entry which is preliminary data.</text>
</comment>
<evidence type="ECO:0000313" key="2">
    <source>
        <dbReference type="EMBL" id="HJF80732.1"/>
    </source>
</evidence>
<dbReference type="EMBL" id="DYWE01000041">
    <property type="protein sequence ID" value="HJF80732.1"/>
    <property type="molecule type" value="Genomic_DNA"/>
</dbReference>
<keyword evidence="1" id="KW-0812">Transmembrane</keyword>
<proteinExistence type="predicted"/>
<keyword evidence="1" id="KW-0472">Membrane</keyword>
<evidence type="ECO:0000256" key="1">
    <source>
        <dbReference type="SAM" id="Phobius"/>
    </source>
</evidence>
<evidence type="ECO:0000313" key="3">
    <source>
        <dbReference type="Proteomes" id="UP000722357"/>
    </source>
</evidence>
<dbReference type="AlphaFoldDB" id="A0A921HH77"/>
<name>A0A921HH77_9BACT</name>
<feature type="transmembrane region" description="Helical" evidence="1">
    <location>
        <begin position="34"/>
        <end position="50"/>
    </location>
</feature>
<gene>
    <name evidence="2" type="ORF">K8V40_03645</name>
</gene>
<protein>
    <submittedName>
        <fullName evidence="2">Uncharacterized protein</fullName>
    </submittedName>
</protein>